<evidence type="ECO:0000313" key="3">
    <source>
        <dbReference type="Proteomes" id="UP001228690"/>
    </source>
</evidence>
<protein>
    <submittedName>
        <fullName evidence="2">InlB B-repeat-containing protein</fullName>
    </submittedName>
</protein>
<dbReference type="InterPro" id="IPR013378">
    <property type="entry name" value="InlB-like_B-rpt"/>
</dbReference>
<organism evidence="2 3">
    <name type="scientific">Candidatus Haliotispira prima</name>
    <dbReference type="NCBI Taxonomy" id="3034016"/>
    <lineage>
        <taxon>Bacteria</taxon>
        <taxon>Pseudomonadati</taxon>
        <taxon>Spirochaetota</taxon>
        <taxon>Spirochaetia</taxon>
        <taxon>Spirochaetales</taxon>
        <taxon>Spirochaetaceae</taxon>
        <taxon>Candidatus Haliotispira</taxon>
    </lineage>
</organism>
<dbReference type="Gene3D" id="2.60.40.4270">
    <property type="entry name" value="Listeria-Bacteroides repeat domain"/>
    <property type="match status" value="1"/>
</dbReference>
<dbReference type="InterPro" id="IPR042229">
    <property type="entry name" value="Listeria/Bacterioides_rpt_sf"/>
</dbReference>
<keyword evidence="3" id="KW-1185">Reference proteome</keyword>
<evidence type="ECO:0000256" key="1">
    <source>
        <dbReference type="ARBA" id="ARBA00004196"/>
    </source>
</evidence>
<dbReference type="EMBL" id="CP123443">
    <property type="protein sequence ID" value="WGK70453.1"/>
    <property type="molecule type" value="Genomic_DNA"/>
</dbReference>
<name>A0ABY8MMM8_9SPIO</name>
<dbReference type="Pfam" id="PF09479">
    <property type="entry name" value="Flg_new"/>
    <property type="match status" value="1"/>
</dbReference>
<reference evidence="2 3" key="1">
    <citation type="submission" date="2023-04" db="EMBL/GenBank/DDBJ databases">
        <title>Spirochaete genome identified in red abalone sample constitutes a novel genus.</title>
        <authorList>
            <person name="Sharma S.P."/>
            <person name="Purcell C.M."/>
            <person name="Hyde J.R."/>
            <person name="Severin A.J."/>
        </authorList>
    </citation>
    <scope>NUCLEOTIDE SEQUENCE [LARGE SCALE GENOMIC DNA]</scope>
    <source>
        <strain evidence="2 3">SP-2023</strain>
    </source>
</reference>
<dbReference type="RefSeq" id="WP_326928661.1">
    <property type="nucleotide sequence ID" value="NZ_CP123443.1"/>
</dbReference>
<sequence length="327" mass="35432">MSDTSAPPASTASFTVTFNSQGGTEVATQTIASGEKSEKPTDPTKTNLIFGGWYKEQALANPFNFTQETITGNLTLYAKWETKNFSPSISWRGIRAAELQINTNESAAAAFIVRAASEAAPSYTDVETNIALQSRSVTSGTHYFYTAMHHGSNRNLADNITAAATGDYLTAGTAYKAYVFRDKNLVNTLNFSTLTLPAAADWDESKQFIDGTFPYRDGTYQIDVQEGTVLLLPVYWKKFIDQGSSLLTPGGISVASCQTPAAGNRCITDSGYALEQGFEHTTVTADTYLRLSFGIQQLATRDAVNKGIWTLINHGSGVSRSMTINMH</sequence>
<proteinExistence type="predicted"/>
<dbReference type="NCBIfam" id="TIGR02543">
    <property type="entry name" value="List_Bact_rpt"/>
    <property type="match status" value="1"/>
</dbReference>
<gene>
    <name evidence="2" type="ORF">P0082_09800</name>
</gene>
<dbReference type="Proteomes" id="UP001228690">
    <property type="component" value="Chromosome"/>
</dbReference>
<comment type="subcellular location">
    <subcellularLocation>
        <location evidence="1">Cell envelope</location>
    </subcellularLocation>
</comment>
<accession>A0ABY8MMM8</accession>
<evidence type="ECO:0000313" key="2">
    <source>
        <dbReference type="EMBL" id="WGK70453.1"/>
    </source>
</evidence>